<dbReference type="EMBL" id="JADIMG010000052">
    <property type="protein sequence ID" value="MBO8459706.1"/>
    <property type="molecule type" value="Genomic_DNA"/>
</dbReference>
<accession>A0A9D9N415</accession>
<sequence>MKHKILTFALALLTAASAWAQTFTIGELTYNVTDLTNKEVAVSDCAETATNITIPTEVLYNNVYYDVTSIGGFSFQSNSALTQITIPNSIRYIGRQAFERCSKLTEIDIPNSISSIGSYAFQSCSALTQVTIGNGVTSIGKDAFESCAALTAVHYTGDIAGWCRISFYNCYSNPLYYTNKLYISNTLITELIIPDGITEIKDYAFCNCSALTQVTIPNSVTSIGYNAFYYCASVTNVNIGHGVQNIAAYAFQGCSSLKQITIGSHVINFGEQAFTGCSALTAVHYTGDITGWCNISFDSDSSNPLYYARNLYINNTLLTELVIPDNISEIKDYAFCNCDAITQVTIPNSVTSIGRLAFYDCDGLTEITIPNNVTNIEYQTFYSCSALMQVTIGSGIKSIEADAFRNCSALMSVHSQATTAPTLGSYALSYTSFDLVFIPANSTESYIEKWGNGYTYIEEGGDTELSVHVETPGGLAAAVIVAGSTPAKVTRLKVTGTLNDDDFDILKTYMTKLYSLDLSGITNTTLPNKAFQDKATLIDIKLPANLTAIPDYAFDACKFTSIDIPNSVVSIGNSAFYECTSLKEVSLSENLTSIGSKAFYGCSALGSITIPGSVVSIKDQSFSDCDALKQVNIEDIGNWCAITFSSASANPLYYVNNFYVDNQLATDLVIPDNVTAVSKYAFTNATNLESVTFGSHVENIAYDAFQNCTNINKLTCLSTEPPVVSGTAFTTINPKICQLEVPATAVMDYITAPVWSTFENMSFITVGEATHLLNLHIGQDGRIIYEGNSYSNGHILEVPTSTPVTLQISAPAGYILESVNYNGTDYTAQVSEEGLLTLPALTDDATLQVSFSQQNYIIAYYVAGSNAYYFTTTTYGETFRCHAAATEGHTIQSVTLNGIDITEQLGEDGLLEITNITANCTLIINTDGGQATETASVQQKAPFRAWQSNGEIFVEHTQDMTAISIFDTNGRLLHQTETNGYGVLHMPAFTQVHIIKAEFTDGSNKSQKIM</sequence>
<proteinExistence type="predicted"/>
<feature type="signal peptide" evidence="1">
    <location>
        <begin position="1"/>
        <end position="20"/>
    </location>
</feature>
<dbReference type="Proteomes" id="UP000823641">
    <property type="component" value="Unassembled WGS sequence"/>
</dbReference>
<name>A0A9D9N415_9BACT</name>
<dbReference type="SUPFAM" id="SSF52058">
    <property type="entry name" value="L domain-like"/>
    <property type="match status" value="3"/>
</dbReference>
<dbReference type="Pfam" id="PF13306">
    <property type="entry name" value="LRR_5"/>
    <property type="match status" value="5"/>
</dbReference>
<feature type="chain" id="PRO_5039155658" evidence="1">
    <location>
        <begin position="21"/>
        <end position="1010"/>
    </location>
</feature>
<reference evidence="2" key="2">
    <citation type="journal article" date="2021" name="PeerJ">
        <title>Extensive microbial diversity within the chicken gut microbiome revealed by metagenomics and culture.</title>
        <authorList>
            <person name="Gilroy R."/>
            <person name="Ravi A."/>
            <person name="Getino M."/>
            <person name="Pursley I."/>
            <person name="Horton D.L."/>
            <person name="Alikhan N.F."/>
            <person name="Baker D."/>
            <person name="Gharbi K."/>
            <person name="Hall N."/>
            <person name="Watson M."/>
            <person name="Adriaenssens E.M."/>
            <person name="Foster-Nyarko E."/>
            <person name="Jarju S."/>
            <person name="Secka A."/>
            <person name="Antonio M."/>
            <person name="Oren A."/>
            <person name="Chaudhuri R.R."/>
            <person name="La Ragione R."/>
            <person name="Hildebrand F."/>
            <person name="Pallen M.J."/>
        </authorList>
    </citation>
    <scope>NUCLEOTIDE SEQUENCE</scope>
    <source>
        <strain evidence="2">G3-3990</strain>
    </source>
</reference>
<keyword evidence="1" id="KW-0732">Signal</keyword>
<evidence type="ECO:0000313" key="3">
    <source>
        <dbReference type="Proteomes" id="UP000823641"/>
    </source>
</evidence>
<gene>
    <name evidence="2" type="ORF">IAA73_05150</name>
</gene>
<dbReference type="PANTHER" id="PTHR45661">
    <property type="entry name" value="SURFACE ANTIGEN"/>
    <property type="match status" value="1"/>
</dbReference>
<comment type="caution">
    <text evidence="2">The sequence shown here is derived from an EMBL/GenBank/DDBJ whole genome shotgun (WGS) entry which is preliminary data.</text>
</comment>
<reference evidence="2" key="1">
    <citation type="submission" date="2020-10" db="EMBL/GenBank/DDBJ databases">
        <authorList>
            <person name="Gilroy R."/>
        </authorList>
    </citation>
    <scope>NUCLEOTIDE SEQUENCE</scope>
    <source>
        <strain evidence="2">G3-3990</strain>
    </source>
</reference>
<dbReference type="InterPro" id="IPR032675">
    <property type="entry name" value="LRR_dom_sf"/>
</dbReference>
<protein>
    <submittedName>
        <fullName evidence="2">Leucine-rich repeat domain-containing protein</fullName>
    </submittedName>
</protein>
<evidence type="ECO:0000313" key="2">
    <source>
        <dbReference type="EMBL" id="MBO8459706.1"/>
    </source>
</evidence>
<dbReference type="PANTHER" id="PTHR45661:SF3">
    <property type="entry name" value="IG-LIKE DOMAIN-CONTAINING PROTEIN"/>
    <property type="match status" value="1"/>
</dbReference>
<organism evidence="2 3">
    <name type="scientific">Candidatus Gallipaludibacter merdavium</name>
    <dbReference type="NCBI Taxonomy" id="2840839"/>
    <lineage>
        <taxon>Bacteria</taxon>
        <taxon>Pseudomonadati</taxon>
        <taxon>Bacteroidota</taxon>
        <taxon>Bacteroidia</taxon>
        <taxon>Bacteroidales</taxon>
        <taxon>Candidatus Gallipaludibacter</taxon>
    </lineage>
</organism>
<dbReference type="AlphaFoldDB" id="A0A9D9N415"/>
<dbReference type="Gene3D" id="3.40.50.12480">
    <property type="match status" value="2"/>
</dbReference>
<dbReference type="Gene3D" id="3.80.10.10">
    <property type="entry name" value="Ribonuclease Inhibitor"/>
    <property type="match status" value="3"/>
</dbReference>
<dbReference type="SUPFAM" id="SSF101898">
    <property type="entry name" value="NHL repeat"/>
    <property type="match status" value="1"/>
</dbReference>
<evidence type="ECO:0000256" key="1">
    <source>
        <dbReference type="SAM" id="SignalP"/>
    </source>
</evidence>
<dbReference type="InterPro" id="IPR053139">
    <property type="entry name" value="Surface_bspA-like"/>
</dbReference>
<dbReference type="InterPro" id="IPR026906">
    <property type="entry name" value="LRR_5"/>
</dbReference>